<dbReference type="PROSITE" id="PS01246">
    <property type="entry name" value="UPF0003"/>
    <property type="match status" value="1"/>
</dbReference>
<keyword evidence="4 7" id="KW-0812">Transmembrane</keyword>
<keyword evidence="12" id="KW-1185">Reference proteome</keyword>
<organism evidence="11 12">
    <name type="scientific">Peptostreptococcus russellii</name>
    <dbReference type="NCBI Taxonomy" id="215200"/>
    <lineage>
        <taxon>Bacteria</taxon>
        <taxon>Bacillati</taxon>
        <taxon>Bacillota</taxon>
        <taxon>Clostridia</taxon>
        <taxon>Peptostreptococcales</taxon>
        <taxon>Peptostreptococcaceae</taxon>
        <taxon>Peptostreptococcus</taxon>
    </lineage>
</organism>
<feature type="domain" description="Mechanosensitive ion channel transmembrane helices 2/3" evidence="10">
    <location>
        <begin position="70"/>
        <end position="107"/>
    </location>
</feature>
<keyword evidence="3" id="KW-1003">Cell membrane</keyword>
<comment type="subcellular location">
    <subcellularLocation>
        <location evidence="1">Cell membrane</location>
        <topology evidence="1">Multi-pass membrane protein</topology>
    </subcellularLocation>
</comment>
<dbReference type="InterPro" id="IPR011014">
    <property type="entry name" value="MscS_channel_TM-2"/>
</dbReference>
<dbReference type="PANTHER" id="PTHR30221:SF8">
    <property type="entry name" value="SMALL-CONDUCTANCE MECHANOSENSITIVE CHANNEL"/>
    <property type="match status" value="1"/>
</dbReference>
<evidence type="ECO:0000256" key="6">
    <source>
        <dbReference type="ARBA" id="ARBA00023136"/>
    </source>
</evidence>
<evidence type="ECO:0000313" key="12">
    <source>
        <dbReference type="Proteomes" id="UP000199512"/>
    </source>
</evidence>
<evidence type="ECO:0000256" key="1">
    <source>
        <dbReference type="ARBA" id="ARBA00004651"/>
    </source>
</evidence>
<evidence type="ECO:0000259" key="10">
    <source>
        <dbReference type="Pfam" id="PF21088"/>
    </source>
</evidence>
<dbReference type="Pfam" id="PF05552">
    <property type="entry name" value="MS_channel_1st_1"/>
    <property type="match status" value="1"/>
</dbReference>
<feature type="transmembrane region" description="Helical" evidence="7">
    <location>
        <begin position="63"/>
        <end position="81"/>
    </location>
</feature>
<sequence>MEESIQKQTTIFARYVDMFMEKLPSLIIAIITVIIGVIIAKVVKRMLTRFLKKYKSSVGLVSFFINLSQVTIIITACMQALSGLGVNTTSFAAVLGAAGFSIGLAFKEVLANLGSCMIILFFKPFDIGDYIMCEGTEGTVYEIQMFSTTLKTNDNKLIIVPNTQVTTNPVINFTAQEKRRIDYVFNVEYDTDVKKLYEIANKLFDSDPSILNSPKPLIGVESMDNNIIRFVAKPWVSTKDYWDTYYRLMEAFKHEFDINGIELSRVHIVNGNK</sequence>
<dbReference type="InterPro" id="IPR006685">
    <property type="entry name" value="MscS_channel_2nd"/>
</dbReference>
<dbReference type="Pfam" id="PF00924">
    <property type="entry name" value="MS_channel_2nd"/>
    <property type="match status" value="1"/>
</dbReference>
<keyword evidence="6 7" id="KW-0472">Membrane</keyword>
<feature type="domain" description="Mechanosensitive ion channel MscS" evidence="8">
    <location>
        <begin position="109"/>
        <end position="174"/>
    </location>
</feature>
<keyword evidence="5 7" id="KW-1133">Transmembrane helix</keyword>
<dbReference type="InterPro" id="IPR049142">
    <property type="entry name" value="MS_channel_1st"/>
</dbReference>
<dbReference type="GO" id="GO:0008381">
    <property type="term" value="F:mechanosensitive monoatomic ion channel activity"/>
    <property type="evidence" value="ECO:0007669"/>
    <property type="project" value="InterPro"/>
</dbReference>
<name>A0A1H8K6P0_9FIRM</name>
<dbReference type="InterPro" id="IPR045275">
    <property type="entry name" value="MscS_archaea/bacteria_type"/>
</dbReference>
<dbReference type="PANTHER" id="PTHR30221">
    <property type="entry name" value="SMALL-CONDUCTANCE MECHANOSENSITIVE CHANNEL"/>
    <property type="match status" value="1"/>
</dbReference>
<evidence type="ECO:0000256" key="3">
    <source>
        <dbReference type="ARBA" id="ARBA00022475"/>
    </source>
</evidence>
<evidence type="ECO:0000313" key="11">
    <source>
        <dbReference type="EMBL" id="SEN88652.1"/>
    </source>
</evidence>
<dbReference type="RefSeq" id="WP_091976085.1">
    <property type="nucleotide sequence ID" value="NZ_CAUWDX010000033.1"/>
</dbReference>
<gene>
    <name evidence="11" type="ORF">SAMN05216454_1243</name>
</gene>
<dbReference type="Gene3D" id="1.10.287.1260">
    <property type="match status" value="1"/>
</dbReference>
<evidence type="ECO:0000256" key="7">
    <source>
        <dbReference type="SAM" id="Phobius"/>
    </source>
</evidence>
<feature type="domain" description="Mechanosensitive ion channel MscS C-terminal" evidence="9">
    <location>
        <begin position="181"/>
        <end position="263"/>
    </location>
</feature>
<reference evidence="11 12" key="1">
    <citation type="submission" date="2016-10" db="EMBL/GenBank/DDBJ databases">
        <authorList>
            <person name="de Groot N.N."/>
        </authorList>
    </citation>
    <scope>NUCLEOTIDE SEQUENCE [LARGE SCALE GENOMIC DNA]</scope>
    <source>
        <strain evidence="11 12">Calf135</strain>
    </source>
</reference>
<dbReference type="Pfam" id="PF21088">
    <property type="entry name" value="MS_channel_1st"/>
    <property type="match status" value="1"/>
</dbReference>
<dbReference type="InterPro" id="IPR049278">
    <property type="entry name" value="MS_channel_C"/>
</dbReference>
<comment type="similarity">
    <text evidence="2">Belongs to the MscS (TC 1.A.23) family.</text>
</comment>
<dbReference type="Proteomes" id="UP000199512">
    <property type="component" value="Unassembled WGS sequence"/>
</dbReference>
<evidence type="ECO:0000256" key="2">
    <source>
        <dbReference type="ARBA" id="ARBA00008017"/>
    </source>
</evidence>
<evidence type="ECO:0000256" key="4">
    <source>
        <dbReference type="ARBA" id="ARBA00022692"/>
    </source>
</evidence>
<dbReference type="InterPro" id="IPR008910">
    <property type="entry name" value="MSC_TM_helix"/>
</dbReference>
<dbReference type="InterPro" id="IPR011066">
    <property type="entry name" value="MscS_channel_C_sf"/>
</dbReference>
<dbReference type="OrthoDB" id="9809206at2"/>
<protein>
    <submittedName>
        <fullName evidence="11">Small conductance mechanosensitive channel</fullName>
    </submittedName>
</protein>
<accession>A0A1H8K6P0</accession>
<dbReference type="InterPro" id="IPR023408">
    <property type="entry name" value="MscS_beta-dom_sf"/>
</dbReference>
<dbReference type="InterPro" id="IPR010920">
    <property type="entry name" value="LSM_dom_sf"/>
</dbReference>
<evidence type="ECO:0000259" key="9">
    <source>
        <dbReference type="Pfam" id="PF21082"/>
    </source>
</evidence>
<evidence type="ECO:0000256" key="5">
    <source>
        <dbReference type="ARBA" id="ARBA00022989"/>
    </source>
</evidence>
<feature type="transmembrane region" description="Helical" evidence="7">
    <location>
        <begin position="23"/>
        <end position="43"/>
    </location>
</feature>
<dbReference type="GO" id="GO:0005886">
    <property type="term" value="C:plasma membrane"/>
    <property type="evidence" value="ECO:0007669"/>
    <property type="project" value="UniProtKB-SubCell"/>
</dbReference>
<dbReference type="SUPFAM" id="SSF82861">
    <property type="entry name" value="Mechanosensitive channel protein MscS (YggB), transmembrane region"/>
    <property type="match status" value="1"/>
</dbReference>
<proteinExistence type="inferred from homology"/>
<dbReference type="EMBL" id="FODF01000024">
    <property type="protein sequence ID" value="SEN88652.1"/>
    <property type="molecule type" value="Genomic_DNA"/>
</dbReference>
<dbReference type="SUPFAM" id="SSF82689">
    <property type="entry name" value="Mechanosensitive channel protein MscS (YggB), C-terminal domain"/>
    <property type="match status" value="1"/>
</dbReference>
<dbReference type="SUPFAM" id="SSF50182">
    <property type="entry name" value="Sm-like ribonucleoproteins"/>
    <property type="match status" value="1"/>
</dbReference>
<dbReference type="Pfam" id="PF21082">
    <property type="entry name" value="MS_channel_3rd"/>
    <property type="match status" value="1"/>
</dbReference>
<dbReference type="STRING" id="215200.SAMN05216454_1243"/>
<dbReference type="Gene3D" id="3.30.70.100">
    <property type="match status" value="1"/>
</dbReference>
<dbReference type="AlphaFoldDB" id="A0A1H8K6P0"/>
<dbReference type="Gene3D" id="2.30.30.60">
    <property type="match status" value="1"/>
</dbReference>
<dbReference type="InterPro" id="IPR006686">
    <property type="entry name" value="MscS_channel_CS"/>
</dbReference>
<evidence type="ECO:0000259" key="8">
    <source>
        <dbReference type="Pfam" id="PF00924"/>
    </source>
</evidence>
<feature type="transmembrane region" description="Helical" evidence="7">
    <location>
        <begin position="93"/>
        <end position="122"/>
    </location>
</feature>